<feature type="transmembrane region" description="Helical" evidence="1">
    <location>
        <begin position="35"/>
        <end position="61"/>
    </location>
</feature>
<proteinExistence type="predicted"/>
<reference evidence="2" key="1">
    <citation type="journal article" date="2015" name="Nature">
        <title>Complex archaea that bridge the gap between prokaryotes and eukaryotes.</title>
        <authorList>
            <person name="Spang A."/>
            <person name="Saw J.H."/>
            <person name="Jorgensen S.L."/>
            <person name="Zaremba-Niedzwiedzka K."/>
            <person name="Martijn J."/>
            <person name="Lind A.E."/>
            <person name="van Eijk R."/>
            <person name="Schleper C."/>
            <person name="Guy L."/>
            <person name="Ettema T.J."/>
        </authorList>
    </citation>
    <scope>NUCLEOTIDE SEQUENCE</scope>
</reference>
<sequence length="155" mass="16704">MNTVVLYITISTALYYLLARAKITQWLWSRFPAWLEYWTLCAACSGTFYCAGAAVVLGRHYDLPLLGFAGDHPLAIVVAGALGMVFTPIVAYLQVLGWSNLMETETTQDDPDTTADDLDAITAAYAAAISAYDSASAAYDAVTSEIITTGNDEKV</sequence>
<evidence type="ECO:0000313" key="2">
    <source>
        <dbReference type="EMBL" id="KKN61339.1"/>
    </source>
</evidence>
<evidence type="ECO:0000256" key="1">
    <source>
        <dbReference type="SAM" id="Phobius"/>
    </source>
</evidence>
<dbReference type="AlphaFoldDB" id="A0A0F9S2S6"/>
<feature type="transmembrane region" description="Helical" evidence="1">
    <location>
        <begin position="73"/>
        <end position="93"/>
    </location>
</feature>
<accession>A0A0F9S2S6</accession>
<dbReference type="EMBL" id="LAZR01000661">
    <property type="protein sequence ID" value="KKN61339.1"/>
    <property type="molecule type" value="Genomic_DNA"/>
</dbReference>
<gene>
    <name evidence="2" type="ORF">LCGC14_0522710</name>
</gene>
<organism evidence="2">
    <name type="scientific">marine sediment metagenome</name>
    <dbReference type="NCBI Taxonomy" id="412755"/>
    <lineage>
        <taxon>unclassified sequences</taxon>
        <taxon>metagenomes</taxon>
        <taxon>ecological metagenomes</taxon>
    </lineage>
</organism>
<comment type="caution">
    <text evidence="2">The sequence shown here is derived from an EMBL/GenBank/DDBJ whole genome shotgun (WGS) entry which is preliminary data.</text>
</comment>
<keyword evidence="1" id="KW-0472">Membrane</keyword>
<keyword evidence="1" id="KW-0812">Transmembrane</keyword>
<feature type="transmembrane region" description="Helical" evidence="1">
    <location>
        <begin position="6"/>
        <end position="23"/>
    </location>
</feature>
<name>A0A0F9S2S6_9ZZZZ</name>
<keyword evidence="1" id="KW-1133">Transmembrane helix</keyword>
<protein>
    <submittedName>
        <fullName evidence="2">Uncharacterized protein</fullName>
    </submittedName>
</protein>